<evidence type="ECO:0000313" key="9">
    <source>
        <dbReference type="Proteomes" id="UP001177003"/>
    </source>
</evidence>
<sequence length="549" mass="60773">MNGESQPFLFHPLWASRRRKKGRVYPGHDPIHILSVYSGRAYRYRDPSKPALGQHQKSFVPPCNEQGPGKMYEAGKGKGTIGHGIFYIENTPRVNGSMSHGCGLKFIHEPLLLHRKSTNLAELALIQCLSPSRVPGYAGNPLKDGGGRLRTAGSRIVHSAHSIDTGKEKKRMFTLNFHYEDVSRQDPLLKPNHANVMEVPGSCKIRVVPKAAPSDFIIKNGKLAMEIPCGQKLIQTQRASTGKEFRSNPFLGKNQDKKGYVSDLARQSTLRGHGMSHFLVRISAVMSLLDFPVEIREKSIQFLMEMEFCEFSPELEDHFEIFEHIRGFNVTIVTSANTQDETLPPWSGFFQKDEGESQTALVLICADLTITDSKSRGYPIANAGISSHPSAQPDKEPVLLIGLIVQVVKEVCGSQVNIPDLSYAQHRGVFDQSYNRLSGTIPDERKEVTCLSQAIVETGKNNGIDAIEEAPGGSVRTALRNVNVTFAISSPAIEQSGRTDCTIERIGSGTNDLTVDGRNFTQSWGRKGRVNFVDKKGVVSRIRARQIFH</sequence>
<dbReference type="FunFam" id="3.30.1440.10:FF:000003">
    <property type="entry name" value="Ribosomal protein L5"/>
    <property type="match status" value="1"/>
</dbReference>
<comment type="similarity">
    <text evidence="2">Belongs to the universal ribosomal protein uL5 family.</text>
</comment>
<evidence type="ECO:0000256" key="3">
    <source>
        <dbReference type="ARBA" id="ARBA00022980"/>
    </source>
</evidence>
<reference evidence="8" key="1">
    <citation type="submission" date="2023-04" db="EMBL/GenBank/DDBJ databases">
        <authorList>
            <person name="Vijverberg K."/>
            <person name="Xiong W."/>
            <person name="Schranz E."/>
        </authorList>
    </citation>
    <scope>NUCLEOTIDE SEQUENCE</scope>
</reference>
<keyword evidence="3" id="KW-0689">Ribosomal protein</keyword>
<dbReference type="InterPro" id="IPR002132">
    <property type="entry name" value="Ribosomal_uL5"/>
</dbReference>
<dbReference type="Gene3D" id="3.30.1440.10">
    <property type="match status" value="1"/>
</dbReference>
<evidence type="ECO:0000256" key="5">
    <source>
        <dbReference type="ARBA" id="ARBA00023274"/>
    </source>
</evidence>
<evidence type="ECO:0000256" key="6">
    <source>
        <dbReference type="ARBA" id="ARBA00040368"/>
    </source>
</evidence>
<keyword evidence="9" id="KW-1185">Reference proteome</keyword>
<gene>
    <name evidence="8" type="ORF">LSALG_LOCUS21095</name>
</gene>
<evidence type="ECO:0000256" key="2">
    <source>
        <dbReference type="ARBA" id="ARBA00008553"/>
    </source>
</evidence>
<dbReference type="GO" id="GO:0005739">
    <property type="term" value="C:mitochondrion"/>
    <property type="evidence" value="ECO:0007669"/>
    <property type="project" value="UniProtKB-SubCell"/>
</dbReference>
<keyword evidence="5" id="KW-0687">Ribonucleoprotein</keyword>
<dbReference type="GO" id="GO:0003735">
    <property type="term" value="F:structural constituent of ribosome"/>
    <property type="evidence" value="ECO:0007669"/>
    <property type="project" value="InterPro"/>
</dbReference>
<organism evidence="8 9">
    <name type="scientific">Lactuca saligna</name>
    <name type="common">Willowleaf lettuce</name>
    <dbReference type="NCBI Taxonomy" id="75948"/>
    <lineage>
        <taxon>Eukaryota</taxon>
        <taxon>Viridiplantae</taxon>
        <taxon>Streptophyta</taxon>
        <taxon>Embryophyta</taxon>
        <taxon>Tracheophyta</taxon>
        <taxon>Spermatophyta</taxon>
        <taxon>Magnoliopsida</taxon>
        <taxon>eudicotyledons</taxon>
        <taxon>Gunneridae</taxon>
        <taxon>Pentapetalae</taxon>
        <taxon>asterids</taxon>
        <taxon>campanulids</taxon>
        <taxon>Asterales</taxon>
        <taxon>Asteraceae</taxon>
        <taxon>Cichorioideae</taxon>
        <taxon>Cichorieae</taxon>
        <taxon>Lactucinae</taxon>
        <taxon>Lactuca</taxon>
    </lineage>
</organism>
<evidence type="ECO:0000313" key="8">
    <source>
        <dbReference type="EMBL" id="CAI9281398.1"/>
    </source>
</evidence>
<evidence type="ECO:0000256" key="1">
    <source>
        <dbReference type="ARBA" id="ARBA00004173"/>
    </source>
</evidence>
<dbReference type="EMBL" id="OX465080">
    <property type="protein sequence ID" value="CAI9281398.1"/>
    <property type="molecule type" value="Genomic_DNA"/>
</dbReference>
<proteinExistence type="inferred from homology"/>
<dbReference type="SUPFAM" id="SSF55282">
    <property type="entry name" value="RL5-like"/>
    <property type="match status" value="1"/>
</dbReference>
<evidence type="ECO:0000256" key="7">
    <source>
        <dbReference type="ARBA" id="ARBA00043226"/>
    </source>
</evidence>
<keyword evidence="4" id="KW-0496">Mitochondrion</keyword>
<dbReference type="GO" id="GO:0006412">
    <property type="term" value="P:translation"/>
    <property type="evidence" value="ECO:0007669"/>
    <property type="project" value="InterPro"/>
</dbReference>
<dbReference type="InterPro" id="IPR022803">
    <property type="entry name" value="Ribosomal_uL5_dom_sf"/>
</dbReference>
<accession>A0AA36E401</accession>
<protein>
    <recommendedName>
        <fullName evidence="6">Large ribosomal subunit protein uL5m</fullName>
    </recommendedName>
    <alternativeName>
        <fullName evidence="7">60S ribosomal protein L5, mitochondrial</fullName>
    </alternativeName>
</protein>
<name>A0AA36E401_LACSI</name>
<dbReference type="PANTHER" id="PTHR11994">
    <property type="entry name" value="60S RIBOSOMAL PROTEIN L11-RELATED"/>
    <property type="match status" value="1"/>
</dbReference>
<comment type="subcellular location">
    <subcellularLocation>
        <location evidence="1">Mitochondrion</location>
    </subcellularLocation>
</comment>
<evidence type="ECO:0000256" key="4">
    <source>
        <dbReference type="ARBA" id="ARBA00023128"/>
    </source>
</evidence>
<dbReference type="AlphaFoldDB" id="A0AA36E401"/>
<dbReference type="GO" id="GO:1990904">
    <property type="term" value="C:ribonucleoprotein complex"/>
    <property type="evidence" value="ECO:0007669"/>
    <property type="project" value="UniProtKB-KW"/>
</dbReference>
<dbReference type="Proteomes" id="UP001177003">
    <property type="component" value="Chromosome 4"/>
</dbReference>
<dbReference type="GO" id="GO:0005840">
    <property type="term" value="C:ribosome"/>
    <property type="evidence" value="ECO:0007669"/>
    <property type="project" value="UniProtKB-KW"/>
</dbReference>